<dbReference type="GO" id="GO:0016787">
    <property type="term" value="F:hydrolase activity"/>
    <property type="evidence" value="ECO:0007669"/>
    <property type="project" value="UniProtKB-KW"/>
</dbReference>
<evidence type="ECO:0000256" key="1">
    <source>
        <dbReference type="ARBA" id="ARBA00022801"/>
    </source>
</evidence>
<dbReference type="KEGG" id="arac:E0W69_002420"/>
<dbReference type="Pfam" id="PF20434">
    <property type="entry name" value="BD-FAE"/>
    <property type="match status" value="1"/>
</dbReference>
<dbReference type="AlphaFoldDB" id="A0A5P2FXB3"/>
<dbReference type="OrthoDB" id="9794725at2"/>
<evidence type="ECO:0000256" key="2">
    <source>
        <dbReference type="SAM" id="SignalP"/>
    </source>
</evidence>
<keyword evidence="1 4" id="KW-0378">Hydrolase</keyword>
<evidence type="ECO:0000313" key="4">
    <source>
        <dbReference type="EMBL" id="QES87567.1"/>
    </source>
</evidence>
<dbReference type="RefSeq" id="WP_131328450.1">
    <property type="nucleotide sequence ID" value="NZ_CP044016.1"/>
</dbReference>
<proteinExistence type="predicted"/>
<organism evidence="4 5">
    <name type="scientific">Rhizosphaericola mali</name>
    <dbReference type="NCBI Taxonomy" id="2545455"/>
    <lineage>
        <taxon>Bacteria</taxon>
        <taxon>Pseudomonadati</taxon>
        <taxon>Bacteroidota</taxon>
        <taxon>Chitinophagia</taxon>
        <taxon>Chitinophagales</taxon>
        <taxon>Chitinophagaceae</taxon>
        <taxon>Rhizosphaericola</taxon>
    </lineage>
</organism>
<evidence type="ECO:0000259" key="3">
    <source>
        <dbReference type="Pfam" id="PF20434"/>
    </source>
</evidence>
<name>A0A5P2FXB3_9BACT</name>
<keyword evidence="5" id="KW-1185">Reference proteome</keyword>
<keyword evidence="2" id="KW-0732">Signal</keyword>
<dbReference type="InterPro" id="IPR049492">
    <property type="entry name" value="BD-FAE-like_dom"/>
</dbReference>
<evidence type="ECO:0000313" key="5">
    <source>
        <dbReference type="Proteomes" id="UP000292424"/>
    </source>
</evidence>
<sequence>MKKITILAITLFFKMTAFTQTVIPLYEKVPNVKGTATNLEKIPVKGEVSDVTIPTLTVFKAEHSNALKTAILILPGGGYAHLAMEKEGYDVAKAYNKLGITAFVLKYRMPLSQEFDNSKFVPLQDAEQAIYLIRKNASQYNIDPNNVGIIGFSAGGHLASTLLVHADTSLISNTEKINLYPNWSLLGYPVISMSLEYGHTGSRKNLIGNEAPQSDIDYFSNQLHITPTTPPSFLFLASDDKTVNPINSILYYEGLLKNKVKAEMHIYQNGGHGFGLNNKTTKESWLDASVDWLQQNKYIP</sequence>
<dbReference type="InterPro" id="IPR029058">
    <property type="entry name" value="AB_hydrolase_fold"/>
</dbReference>
<protein>
    <submittedName>
        <fullName evidence="4">Alpha/beta hydrolase</fullName>
    </submittedName>
</protein>
<dbReference type="Proteomes" id="UP000292424">
    <property type="component" value="Chromosome"/>
</dbReference>
<feature type="domain" description="BD-FAE-like" evidence="3">
    <location>
        <begin position="62"/>
        <end position="253"/>
    </location>
</feature>
<dbReference type="Gene3D" id="3.40.50.1820">
    <property type="entry name" value="alpha/beta hydrolase"/>
    <property type="match status" value="1"/>
</dbReference>
<dbReference type="PANTHER" id="PTHR48081">
    <property type="entry name" value="AB HYDROLASE SUPERFAMILY PROTEIN C4A8.06C"/>
    <property type="match status" value="1"/>
</dbReference>
<accession>A0A5P2FXB3</accession>
<dbReference type="EMBL" id="CP044016">
    <property type="protein sequence ID" value="QES87567.1"/>
    <property type="molecule type" value="Genomic_DNA"/>
</dbReference>
<dbReference type="InterPro" id="IPR050300">
    <property type="entry name" value="GDXG_lipolytic_enzyme"/>
</dbReference>
<dbReference type="PANTHER" id="PTHR48081:SF6">
    <property type="entry name" value="PEPTIDASE S9 PROLYL OLIGOPEPTIDASE CATALYTIC DOMAIN-CONTAINING PROTEIN"/>
    <property type="match status" value="1"/>
</dbReference>
<feature type="chain" id="PRO_5024431779" evidence="2">
    <location>
        <begin position="20"/>
        <end position="300"/>
    </location>
</feature>
<reference evidence="4 5" key="1">
    <citation type="submission" date="2019-09" db="EMBL/GenBank/DDBJ databases">
        <title>Complete genome sequence of Arachidicoccus sp. B3-10 isolated from apple orchard soil.</title>
        <authorList>
            <person name="Kim H.S."/>
            <person name="Han K.-I."/>
            <person name="Suh M.K."/>
            <person name="Lee K.C."/>
            <person name="Eom M.K."/>
            <person name="Kim J.-S."/>
            <person name="Kang S.W."/>
            <person name="Sin Y."/>
            <person name="Lee J.-S."/>
        </authorList>
    </citation>
    <scope>NUCLEOTIDE SEQUENCE [LARGE SCALE GENOMIC DNA]</scope>
    <source>
        <strain evidence="4 5">B3-10</strain>
    </source>
</reference>
<gene>
    <name evidence="4" type="ORF">E0W69_002420</name>
</gene>
<feature type="signal peptide" evidence="2">
    <location>
        <begin position="1"/>
        <end position="19"/>
    </location>
</feature>
<dbReference type="SUPFAM" id="SSF53474">
    <property type="entry name" value="alpha/beta-Hydrolases"/>
    <property type="match status" value="1"/>
</dbReference>